<proteinExistence type="predicted"/>
<evidence type="ECO:0000313" key="1">
    <source>
        <dbReference type="EMBL" id="KJY71232.1"/>
    </source>
</evidence>
<organism evidence="1">
    <name type="scientific">Vibrio coralliilyticus</name>
    <dbReference type="NCBI Taxonomy" id="190893"/>
    <lineage>
        <taxon>Bacteria</taxon>
        <taxon>Pseudomonadati</taxon>
        <taxon>Pseudomonadota</taxon>
        <taxon>Gammaproteobacteria</taxon>
        <taxon>Vibrionales</taxon>
        <taxon>Vibrionaceae</taxon>
        <taxon>Vibrio</taxon>
    </lineage>
</organism>
<name>A0A837G5N5_9VIBR</name>
<dbReference type="RefSeq" id="WP_045986363.1">
    <property type="nucleotide sequence ID" value="NZ_CP063052.1"/>
</dbReference>
<sequence length="346" mass="38934">MYKNNDAIASLKQYNKLDEVEVEPGDVLIFKVFPGWAFGQVELGITWGQKLLHKKSADEKFGIKLQGSSTSEHAAIGLSNRLLAEAAAEVHDTDEIPNNAAIVFKCKNKELAKGAVAVTKALCRIDVDTRPKNRNILDGNYDMGGAIKSLSQERAFKSTTNQFIEDIISFVYGSSDVIPNMFCSQLAVAAYESASVALYGKTCFGSDPRGVTPKYLEHLLNTSGNFYLAGKLKIPALILHTHKVIKKYEHARKWKQSSESIELVEILEEAWSLQAQERKGFGRLLHIYETYFGLNVKSEFRHEMLSLTPEYLEDYPAVKALHMKPKRNGRLYNMVFQEIAPLEYFL</sequence>
<comment type="caution">
    <text evidence="1">The sequence shown here is derived from an EMBL/GenBank/DDBJ whole genome shotgun (WGS) entry which is preliminary data.</text>
</comment>
<dbReference type="EMBL" id="JXXR01000016">
    <property type="protein sequence ID" value="KJY71232.1"/>
    <property type="molecule type" value="Genomic_DNA"/>
</dbReference>
<protein>
    <submittedName>
        <fullName evidence="1">Uncharacterized protein</fullName>
    </submittedName>
</protein>
<gene>
    <name evidence="1" type="ORF">TW71_14530</name>
</gene>
<accession>A0A837G5N5</accession>
<reference evidence="1" key="1">
    <citation type="journal article" date="2015" name="BMC Genomics">
        <title>Genome mining reveals unlocked bioactive potential of marine Gram-negative bacteria.</title>
        <authorList>
            <person name="Machado H."/>
            <person name="Sonnenschein E.C."/>
            <person name="Melchiorsen J."/>
            <person name="Gram L."/>
        </authorList>
    </citation>
    <scope>NUCLEOTIDE SEQUENCE</scope>
    <source>
        <strain evidence="1">S2052</strain>
    </source>
</reference>
<dbReference type="AlphaFoldDB" id="A0A837G5N5"/>